<dbReference type="AlphaFoldDB" id="A0A1Y6CPK5"/>
<gene>
    <name evidence="2" type="ORF">SAMN06296036_13425</name>
</gene>
<protein>
    <submittedName>
        <fullName evidence="2">Uncharacterized protein</fullName>
    </submittedName>
</protein>
<organism evidence="2 3">
    <name type="scientific">Pseudobacteriovorax antillogorgiicola</name>
    <dbReference type="NCBI Taxonomy" id="1513793"/>
    <lineage>
        <taxon>Bacteria</taxon>
        <taxon>Pseudomonadati</taxon>
        <taxon>Bdellovibrionota</taxon>
        <taxon>Oligoflexia</taxon>
        <taxon>Oligoflexales</taxon>
        <taxon>Pseudobacteriovoracaceae</taxon>
        <taxon>Pseudobacteriovorax</taxon>
    </lineage>
</organism>
<sequence>MKLIPYILIIALSLSCKNQLSLKQTQEQQSGEAANGSLDNRQTRPQETGEGLPGYLHCQSSAEDTSAEIDCRLQAENDDKIDLSGKNDQWSFEGDPSIQVKTTLLPENSPWHANFKLTGSNEAIQKSLDSGVVTASFDGKTKSSPLAETLDSTTPDAGPEEPASVSNNVEVFTAAQSARILFGPGSSGRAQQWLGLDLTTPTPTPLPTQMTTPLGSVNYQVIPNDGNLTPEGPRDPAGATPWLELGGSGIGAENSFEIAGSLTGSYRLAVSLGNLFMSTATTVTFEVMTGEAQAPISIAVSPNNSATPDATNFIEFQAKFTNDFRVRLRADPPAKMVLHGVGFIPEN</sequence>
<evidence type="ECO:0000256" key="1">
    <source>
        <dbReference type="SAM" id="MobiDB-lite"/>
    </source>
</evidence>
<feature type="region of interest" description="Disordered" evidence="1">
    <location>
        <begin position="137"/>
        <end position="164"/>
    </location>
</feature>
<feature type="compositionally biased region" description="Polar residues" evidence="1">
    <location>
        <begin position="142"/>
        <end position="155"/>
    </location>
</feature>
<evidence type="ECO:0000313" key="2">
    <source>
        <dbReference type="EMBL" id="SMF79977.1"/>
    </source>
</evidence>
<evidence type="ECO:0000313" key="3">
    <source>
        <dbReference type="Proteomes" id="UP000192907"/>
    </source>
</evidence>
<accession>A0A1Y6CPK5</accession>
<feature type="region of interest" description="Disordered" evidence="1">
    <location>
        <begin position="27"/>
        <end position="53"/>
    </location>
</feature>
<proteinExistence type="predicted"/>
<feature type="compositionally biased region" description="Polar residues" evidence="1">
    <location>
        <begin position="27"/>
        <end position="46"/>
    </location>
</feature>
<reference evidence="3" key="1">
    <citation type="submission" date="2017-04" db="EMBL/GenBank/DDBJ databases">
        <authorList>
            <person name="Varghese N."/>
            <person name="Submissions S."/>
        </authorList>
    </citation>
    <scope>NUCLEOTIDE SEQUENCE [LARGE SCALE GENOMIC DNA]</scope>
    <source>
        <strain evidence="3">RKEM611</strain>
    </source>
</reference>
<dbReference type="EMBL" id="FWZT01000034">
    <property type="protein sequence ID" value="SMF79977.1"/>
    <property type="molecule type" value="Genomic_DNA"/>
</dbReference>
<dbReference type="RefSeq" id="WP_132325788.1">
    <property type="nucleotide sequence ID" value="NZ_FWZT01000034.1"/>
</dbReference>
<dbReference type="PROSITE" id="PS51257">
    <property type="entry name" value="PROKAR_LIPOPROTEIN"/>
    <property type="match status" value="1"/>
</dbReference>
<keyword evidence="3" id="KW-1185">Reference proteome</keyword>
<name>A0A1Y6CPK5_9BACT</name>
<dbReference type="Proteomes" id="UP000192907">
    <property type="component" value="Unassembled WGS sequence"/>
</dbReference>